<proteinExistence type="predicted"/>
<protein>
    <submittedName>
        <fullName evidence="1">Uncharacterized protein</fullName>
    </submittedName>
</protein>
<dbReference type="EMBL" id="GBRH01220498">
    <property type="protein sequence ID" value="JAD77397.1"/>
    <property type="molecule type" value="Transcribed_RNA"/>
</dbReference>
<accession>A0A0A9D0X1</accession>
<name>A0A0A9D0X1_ARUDO</name>
<reference evidence="1" key="1">
    <citation type="submission" date="2014-09" db="EMBL/GenBank/DDBJ databases">
        <authorList>
            <person name="Magalhaes I.L.F."/>
            <person name="Oliveira U."/>
            <person name="Santos F.R."/>
            <person name="Vidigal T.H.D.A."/>
            <person name="Brescovit A.D."/>
            <person name="Santos A.J."/>
        </authorList>
    </citation>
    <scope>NUCLEOTIDE SEQUENCE</scope>
    <source>
        <tissue evidence="1">Shoot tissue taken approximately 20 cm above the soil surface</tissue>
    </source>
</reference>
<reference evidence="1" key="2">
    <citation type="journal article" date="2015" name="Data Brief">
        <title>Shoot transcriptome of the giant reed, Arundo donax.</title>
        <authorList>
            <person name="Barrero R.A."/>
            <person name="Guerrero F.D."/>
            <person name="Moolhuijzen P."/>
            <person name="Goolsby J.A."/>
            <person name="Tidwell J."/>
            <person name="Bellgard S.E."/>
            <person name="Bellgard M.I."/>
        </authorList>
    </citation>
    <scope>NUCLEOTIDE SEQUENCE</scope>
    <source>
        <tissue evidence="1">Shoot tissue taken approximately 20 cm above the soil surface</tissue>
    </source>
</reference>
<organism evidence="1">
    <name type="scientific">Arundo donax</name>
    <name type="common">Giant reed</name>
    <name type="synonym">Donax arundinaceus</name>
    <dbReference type="NCBI Taxonomy" id="35708"/>
    <lineage>
        <taxon>Eukaryota</taxon>
        <taxon>Viridiplantae</taxon>
        <taxon>Streptophyta</taxon>
        <taxon>Embryophyta</taxon>
        <taxon>Tracheophyta</taxon>
        <taxon>Spermatophyta</taxon>
        <taxon>Magnoliopsida</taxon>
        <taxon>Liliopsida</taxon>
        <taxon>Poales</taxon>
        <taxon>Poaceae</taxon>
        <taxon>PACMAD clade</taxon>
        <taxon>Arundinoideae</taxon>
        <taxon>Arundineae</taxon>
        <taxon>Arundo</taxon>
    </lineage>
</organism>
<evidence type="ECO:0000313" key="1">
    <source>
        <dbReference type="EMBL" id="JAD77397.1"/>
    </source>
</evidence>
<sequence length="36" mass="3999">MLAFETAVLCMLDHLLPGLALLLYLENSGELIRVLI</sequence>
<dbReference type="AlphaFoldDB" id="A0A0A9D0X1"/>